<sequence>MDPVVLECEPVLQSIVEATVLSAERLAVDEVLSKTEMRTYHALQVTGSYPKLKNSTRQHYQEMTSQESTFFEKNVVCANALDMCMDTLQQSKCARWGCSCISSSRGYVAALMAFLLKEMAQPCLRSSAHTPSGNP</sequence>
<organism evidence="1 2">
    <name type="scientific">Ixodes persulcatus</name>
    <name type="common">Taiga tick</name>
    <dbReference type="NCBI Taxonomy" id="34615"/>
    <lineage>
        <taxon>Eukaryota</taxon>
        <taxon>Metazoa</taxon>
        <taxon>Ecdysozoa</taxon>
        <taxon>Arthropoda</taxon>
        <taxon>Chelicerata</taxon>
        <taxon>Arachnida</taxon>
        <taxon>Acari</taxon>
        <taxon>Parasitiformes</taxon>
        <taxon>Ixodida</taxon>
        <taxon>Ixodoidea</taxon>
        <taxon>Ixodidae</taxon>
        <taxon>Ixodinae</taxon>
        <taxon>Ixodes</taxon>
    </lineage>
</organism>
<protein>
    <submittedName>
        <fullName evidence="1">Uncharacterized protein</fullName>
    </submittedName>
</protein>
<name>A0AC60P7P9_IXOPE</name>
<dbReference type="EMBL" id="JABSTQ010011065">
    <property type="protein sequence ID" value="KAG0415483.1"/>
    <property type="molecule type" value="Genomic_DNA"/>
</dbReference>
<keyword evidence="2" id="KW-1185">Reference proteome</keyword>
<accession>A0AC60P7P9</accession>
<proteinExistence type="predicted"/>
<gene>
    <name evidence="1" type="ORF">HPB47_007347</name>
</gene>
<evidence type="ECO:0000313" key="2">
    <source>
        <dbReference type="Proteomes" id="UP000805193"/>
    </source>
</evidence>
<dbReference type="Proteomes" id="UP000805193">
    <property type="component" value="Unassembled WGS sequence"/>
</dbReference>
<comment type="caution">
    <text evidence="1">The sequence shown here is derived from an EMBL/GenBank/DDBJ whole genome shotgun (WGS) entry which is preliminary data.</text>
</comment>
<reference evidence="1 2" key="1">
    <citation type="journal article" date="2020" name="Cell">
        <title>Large-Scale Comparative Analyses of Tick Genomes Elucidate Their Genetic Diversity and Vector Capacities.</title>
        <authorList>
            <consortium name="Tick Genome and Microbiome Consortium (TIGMIC)"/>
            <person name="Jia N."/>
            <person name="Wang J."/>
            <person name="Shi W."/>
            <person name="Du L."/>
            <person name="Sun Y."/>
            <person name="Zhan W."/>
            <person name="Jiang J.F."/>
            <person name="Wang Q."/>
            <person name="Zhang B."/>
            <person name="Ji P."/>
            <person name="Bell-Sakyi L."/>
            <person name="Cui X.M."/>
            <person name="Yuan T.T."/>
            <person name="Jiang B.G."/>
            <person name="Yang W.F."/>
            <person name="Lam T.T."/>
            <person name="Chang Q.C."/>
            <person name="Ding S.J."/>
            <person name="Wang X.J."/>
            <person name="Zhu J.G."/>
            <person name="Ruan X.D."/>
            <person name="Zhao L."/>
            <person name="Wei J.T."/>
            <person name="Ye R.Z."/>
            <person name="Que T.C."/>
            <person name="Du C.H."/>
            <person name="Zhou Y.H."/>
            <person name="Cheng J.X."/>
            <person name="Dai P.F."/>
            <person name="Guo W.B."/>
            <person name="Han X.H."/>
            <person name="Huang E.J."/>
            <person name="Li L.F."/>
            <person name="Wei W."/>
            <person name="Gao Y.C."/>
            <person name="Liu J.Z."/>
            <person name="Shao H.Z."/>
            <person name="Wang X."/>
            <person name="Wang C.C."/>
            <person name="Yang T.C."/>
            <person name="Huo Q.B."/>
            <person name="Li W."/>
            <person name="Chen H.Y."/>
            <person name="Chen S.E."/>
            <person name="Zhou L.G."/>
            <person name="Ni X.B."/>
            <person name="Tian J.H."/>
            <person name="Sheng Y."/>
            <person name="Liu T."/>
            <person name="Pan Y.S."/>
            <person name="Xia L.Y."/>
            <person name="Li J."/>
            <person name="Zhao F."/>
            <person name="Cao W.C."/>
        </authorList>
    </citation>
    <scope>NUCLEOTIDE SEQUENCE [LARGE SCALE GENOMIC DNA]</scope>
    <source>
        <strain evidence="1">Iper-2018</strain>
    </source>
</reference>
<evidence type="ECO:0000313" key="1">
    <source>
        <dbReference type="EMBL" id="KAG0415483.1"/>
    </source>
</evidence>